<evidence type="ECO:0000313" key="13">
    <source>
        <dbReference type="EMBL" id="KAK7865497.1"/>
    </source>
</evidence>
<name>A0AAN9Z7C2_9ORTH</name>
<evidence type="ECO:0000256" key="1">
    <source>
        <dbReference type="ARBA" id="ARBA00001971"/>
    </source>
</evidence>
<keyword evidence="10 12" id="KW-0503">Monooxygenase</keyword>
<comment type="subcellular location">
    <subcellularLocation>
        <location evidence="4">Endoplasmic reticulum membrane</location>
        <topology evidence="4">Peripheral membrane protein</topology>
    </subcellularLocation>
    <subcellularLocation>
        <location evidence="3">Microsome membrane</location>
        <topology evidence="3">Peripheral membrane protein</topology>
    </subcellularLocation>
</comment>
<dbReference type="PRINTS" id="PR00385">
    <property type="entry name" value="P450"/>
</dbReference>
<dbReference type="InterPro" id="IPR017972">
    <property type="entry name" value="Cyt_P450_CS"/>
</dbReference>
<evidence type="ECO:0000256" key="6">
    <source>
        <dbReference type="ARBA" id="ARBA00022617"/>
    </source>
</evidence>
<keyword evidence="7 11" id="KW-0479">Metal-binding</keyword>
<dbReference type="InterPro" id="IPR036396">
    <property type="entry name" value="Cyt_P450_sf"/>
</dbReference>
<dbReference type="GO" id="GO:0016705">
    <property type="term" value="F:oxidoreductase activity, acting on paired donors, with incorporation or reduction of molecular oxygen"/>
    <property type="evidence" value="ECO:0007669"/>
    <property type="project" value="InterPro"/>
</dbReference>
<dbReference type="PROSITE" id="PS00086">
    <property type="entry name" value="CYTOCHROME_P450"/>
    <property type="match status" value="1"/>
</dbReference>
<evidence type="ECO:0000256" key="9">
    <source>
        <dbReference type="ARBA" id="ARBA00023004"/>
    </source>
</evidence>
<evidence type="ECO:0000256" key="5">
    <source>
        <dbReference type="ARBA" id="ARBA00010617"/>
    </source>
</evidence>
<evidence type="ECO:0000256" key="10">
    <source>
        <dbReference type="ARBA" id="ARBA00023033"/>
    </source>
</evidence>
<evidence type="ECO:0000256" key="3">
    <source>
        <dbReference type="ARBA" id="ARBA00004174"/>
    </source>
</evidence>
<feature type="binding site" description="axial binding residue" evidence="11">
    <location>
        <position position="477"/>
    </location>
    <ligand>
        <name>heme</name>
        <dbReference type="ChEBI" id="CHEBI:30413"/>
    </ligand>
    <ligandPart>
        <name>Fe</name>
        <dbReference type="ChEBI" id="CHEBI:18248"/>
    </ligandPart>
</feature>
<comment type="caution">
    <text evidence="13">The sequence shown here is derived from an EMBL/GenBank/DDBJ whole genome shotgun (WGS) entry which is preliminary data.</text>
</comment>
<dbReference type="PRINTS" id="PR00465">
    <property type="entry name" value="EP450IV"/>
</dbReference>
<comment type="cofactor">
    <cofactor evidence="1 11">
        <name>heme</name>
        <dbReference type="ChEBI" id="CHEBI:30413"/>
    </cofactor>
</comment>
<proteinExistence type="inferred from homology"/>
<evidence type="ECO:0000256" key="4">
    <source>
        <dbReference type="ARBA" id="ARBA00004406"/>
    </source>
</evidence>
<evidence type="ECO:0000313" key="14">
    <source>
        <dbReference type="Proteomes" id="UP001378592"/>
    </source>
</evidence>
<accession>A0AAN9Z7C2</accession>
<dbReference type="GO" id="GO:0004497">
    <property type="term" value="F:monooxygenase activity"/>
    <property type="evidence" value="ECO:0007669"/>
    <property type="project" value="UniProtKB-KW"/>
</dbReference>
<keyword evidence="6 11" id="KW-0349">Heme</keyword>
<evidence type="ECO:0000256" key="12">
    <source>
        <dbReference type="RuleBase" id="RU000461"/>
    </source>
</evidence>
<keyword evidence="14" id="KW-1185">Reference proteome</keyword>
<evidence type="ECO:0000256" key="2">
    <source>
        <dbReference type="ARBA" id="ARBA00003690"/>
    </source>
</evidence>
<dbReference type="GO" id="GO:0005506">
    <property type="term" value="F:iron ion binding"/>
    <property type="evidence" value="ECO:0007669"/>
    <property type="project" value="InterPro"/>
</dbReference>
<reference evidence="13 14" key="1">
    <citation type="submission" date="2024-03" db="EMBL/GenBank/DDBJ databases">
        <title>The genome assembly and annotation of the cricket Gryllus longicercus Weissman &amp; Gray.</title>
        <authorList>
            <person name="Szrajer S."/>
            <person name="Gray D."/>
            <person name="Ylla G."/>
        </authorList>
    </citation>
    <scope>NUCLEOTIDE SEQUENCE [LARGE SCALE GENOMIC DNA]</scope>
    <source>
        <strain evidence="13">DAG 2021-001</strain>
        <tissue evidence="13">Whole body minus gut</tissue>
    </source>
</reference>
<dbReference type="Pfam" id="PF00067">
    <property type="entry name" value="p450"/>
    <property type="match status" value="1"/>
</dbReference>
<dbReference type="InterPro" id="IPR050196">
    <property type="entry name" value="Cytochrome_P450_Monoox"/>
</dbReference>
<evidence type="ECO:0000256" key="8">
    <source>
        <dbReference type="ARBA" id="ARBA00023002"/>
    </source>
</evidence>
<comment type="similarity">
    <text evidence="5 12">Belongs to the cytochrome P450 family.</text>
</comment>
<dbReference type="SUPFAM" id="SSF48264">
    <property type="entry name" value="Cytochrome P450"/>
    <property type="match status" value="1"/>
</dbReference>
<gene>
    <name evidence="13" type="ORF">R5R35_014610</name>
</gene>
<comment type="function">
    <text evidence="2">May be involved in the metabolism of insect hormones and in the breakdown of synthetic insecticides.</text>
</comment>
<sequence length="529" mass="60680">MFSQLWFLMENILSMLLSLPQVLVAFVRDWLHFRRLANRFPGPPTLPIVGNLFDCGLFPDPWTLIKWGLDDVMYRYPAGQIIMGPVRMFLLSEVNDIQTLLMNSKNQSRPKLIADALAYCLGKGLVTINGNEWSLHNKIMMPCFHQNLLKTYVPEFNRKSDVFIELLAEYANGDAFDVKRMTETLGVDIIFETLFGLPSNQQRNPDQELFEFILTGQKEISHCIRSPWLYLETIYKISPSGRKAMENLKLGRKFIAKVIEQRKVLHRSKAECLLMKRSFKTKKNTLDAPNHDSKSEVQVESNKKEYRILVDALLQESGNSLSYESVLDELLTVFLAGFDTTAITLQFALYFLAKNPFVQEKAVRELRTVFGSAGSTEVTPNSLRLMQYVEMIVKETLRLHPPIFFYQKEVGVDTPLVSCNLVVPAGAIVSISPRTLHMDPKLYPDPHVFDPERFSPENSAKRHPYAFMPFGAGMRTCMGRKFAMLVLKTVISKVIWNYRILPDESYEPQLLWGISMVTSNGMRIKLLKR</sequence>
<dbReference type="InterPro" id="IPR002403">
    <property type="entry name" value="Cyt_P450_E_grp-IV"/>
</dbReference>
<evidence type="ECO:0008006" key="15">
    <source>
        <dbReference type="Google" id="ProtNLM"/>
    </source>
</evidence>
<dbReference type="GO" id="GO:0005789">
    <property type="term" value="C:endoplasmic reticulum membrane"/>
    <property type="evidence" value="ECO:0007669"/>
    <property type="project" value="UniProtKB-SubCell"/>
</dbReference>
<protein>
    <recommendedName>
        <fullName evidence="15">Cytochrome P450</fullName>
    </recommendedName>
</protein>
<keyword evidence="9 11" id="KW-0408">Iron</keyword>
<dbReference type="Gene3D" id="1.10.630.10">
    <property type="entry name" value="Cytochrome P450"/>
    <property type="match status" value="1"/>
</dbReference>
<keyword evidence="8 12" id="KW-0560">Oxidoreductase</keyword>
<dbReference type="Proteomes" id="UP001378592">
    <property type="component" value="Unassembled WGS sequence"/>
</dbReference>
<dbReference type="PANTHER" id="PTHR24291:SF50">
    <property type="entry name" value="BIFUNCTIONAL ALBAFLAVENONE MONOOXYGENASE_TERPENE SYNTHASE"/>
    <property type="match status" value="1"/>
</dbReference>
<dbReference type="EMBL" id="JAZDUA010000175">
    <property type="protein sequence ID" value="KAK7865497.1"/>
    <property type="molecule type" value="Genomic_DNA"/>
</dbReference>
<organism evidence="13 14">
    <name type="scientific">Gryllus longicercus</name>
    <dbReference type="NCBI Taxonomy" id="2509291"/>
    <lineage>
        <taxon>Eukaryota</taxon>
        <taxon>Metazoa</taxon>
        <taxon>Ecdysozoa</taxon>
        <taxon>Arthropoda</taxon>
        <taxon>Hexapoda</taxon>
        <taxon>Insecta</taxon>
        <taxon>Pterygota</taxon>
        <taxon>Neoptera</taxon>
        <taxon>Polyneoptera</taxon>
        <taxon>Orthoptera</taxon>
        <taxon>Ensifera</taxon>
        <taxon>Gryllidea</taxon>
        <taxon>Grylloidea</taxon>
        <taxon>Gryllidae</taxon>
        <taxon>Gryllinae</taxon>
        <taxon>Gryllus</taxon>
    </lineage>
</organism>
<evidence type="ECO:0000256" key="11">
    <source>
        <dbReference type="PIRSR" id="PIRSR602403-1"/>
    </source>
</evidence>
<dbReference type="AlphaFoldDB" id="A0AAN9Z7C2"/>
<dbReference type="PANTHER" id="PTHR24291">
    <property type="entry name" value="CYTOCHROME P450 FAMILY 4"/>
    <property type="match status" value="1"/>
</dbReference>
<dbReference type="GO" id="GO:0020037">
    <property type="term" value="F:heme binding"/>
    <property type="evidence" value="ECO:0007669"/>
    <property type="project" value="InterPro"/>
</dbReference>
<evidence type="ECO:0000256" key="7">
    <source>
        <dbReference type="ARBA" id="ARBA00022723"/>
    </source>
</evidence>
<dbReference type="InterPro" id="IPR001128">
    <property type="entry name" value="Cyt_P450"/>
</dbReference>